<keyword evidence="3 6" id="KW-0812">Transmembrane</keyword>
<evidence type="ECO:0000256" key="3">
    <source>
        <dbReference type="ARBA" id="ARBA00022692"/>
    </source>
</evidence>
<feature type="transmembrane region" description="Helical" evidence="6">
    <location>
        <begin position="161"/>
        <end position="183"/>
    </location>
</feature>
<dbReference type="RefSeq" id="WP_128995711.1">
    <property type="nucleotide sequence ID" value="NZ_PDKN01000003.1"/>
</dbReference>
<dbReference type="InterPro" id="IPR003856">
    <property type="entry name" value="LPS_length_determ_N"/>
</dbReference>
<evidence type="ECO:0000259" key="7">
    <source>
        <dbReference type="Pfam" id="PF02706"/>
    </source>
</evidence>
<dbReference type="Pfam" id="PF02706">
    <property type="entry name" value="Wzz"/>
    <property type="match status" value="1"/>
</dbReference>
<evidence type="ECO:0000256" key="1">
    <source>
        <dbReference type="ARBA" id="ARBA00004651"/>
    </source>
</evidence>
<feature type="transmembrane region" description="Helical" evidence="6">
    <location>
        <begin position="26"/>
        <end position="45"/>
    </location>
</feature>
<accession>A0A4Q0XQI8</accession>
<dbReference type="AlphaFoldDB" id="A0A4Q0XQI8"/>
<comment type="caution">
    <text evidence="8">The sequence shown here is derived from an EMBL/GenBank/DDBJ whole genome shotgun (WGS) entry which is preliminary data.</text>
</comment>
<keyword evidence="2" id="KW-1003">Cell membrane</keyword>
<evidence type="ECO:0000313" key="9">
    <source>
        <dbReference type="Proteomes" id="UP000290657"/>
    </source>
</evidence>
<feature type="domain" description="Polysaccharide chain length determinant N-terminal" evidence="7">
    <location>
        <begin position="10"/>
        <end position="69"/>
    </location>
</feature>
<keyword evidence="4 6" id="KW-1133">Transmembrane helix</keyword>
<keyword evidence="9" id="KW-1185">Reference proteome</keyword>
<proteinExistence type="predicted"/>
<sequence length="188" mass="21626">MKDNHIIQEEEIDLKKVFSLLWAKKIFIVVVTLLFTFGGVAYVSFKKVIPLYEGKVLVEIGEIQSEVFGTQVLDYPENLIPVLMQQGFKATSPVRSNKIVVISKIDKDKKNIQLKLENIIQYILERHQEKAKFYKNVLKTQQIGEIKVLNTPINEVDKKSVIIFSFIGGVVLAILFVFLNQFIQKIKE</sequence>
<evidence type="ECO:0000256" key="5">
    <source>
        <dbReference type="ARBA" id="ARBA00023136"/>
    </source>
</evidence>
<dbReference type="EMBL" id="PDKN01000003">
    <property type="protein sequence ID" value="RXJ57848.1"/>
    <property type="molecule type" value="Genomic_DNA"/>
</dbReference>
<evidence type="ECO:0000256" key="4">
    <source>
        <dbReference type="ARBA" id="ARBA00022989"/>
    </source>
</evidence>
<evidence type="ECO:0000313" key="8">
    <source>
        <dbReference type="EMBL" id="RXJ57848.1"/>
    </source>
</evidence>
<evidence type="ECO:0000256" key="6">
    <source>
        <dbReference type="SAM" id="Phobius"/>
    </source>
</evidence>
<protein>
    <recommendedName>
        <fullName evidence="7">Polysaccharide chain length determinant N-terminal domain-containing protein</fullName>
    </recommendedName>
</protein>
<dbReference type="OrthoDB" id="5349172at2"/>
<dbReference type="Proteomes" id="UP000290657">
    <property type="component" value="Unassembled WGS sequence"/>
</dbReference>
<organism evidence="8 9">
    <name type="scientific">Candidatus Marinarcus aquaticus</name>
    <dbReference type="NCBI Taxonomy" id="2044504"/>
    <lineage>
        <taxon>Bacteria</taxon>
        <taxon>Pseudomonadati</taxon>
        <taxon>Campylobacterota</taxon>
        <taxon>Epsilonproteobacteria</taxon>
        <taxon>Campylobacterales</taxon>
        <taxon>Arcobacteraceae</taxon>
        <taxon>Candidatus Marinarcus</taxon>
    </lineage>
</organism>
<evidence type="ECO:0000256" key="2">
    <source>
        <dbReference type="ARBA" id="ARBA00022475"/>
    </source>
</evidence>
<comment type="subcellular location">
    <subcellularLocation>
        <location evidence="1">Cell membrane</location>
        <topology evidence="1">Multi-pass membrane protein</topology>
    </subcellularLocation>
</comment>
<reference evidence="8 9" key="1">
    <citation type="submission" date="2017-10" db="EMBL/GenBank/DDBJ databases">
        <title>Genomics of the genus Arcobacter.</title>
        <authorList>
            <person name="Perez-Cataluna A."/>
            <person name="Figueras M.J."/>
        </authorList>
    </citation>
    <scope>NUCLEOTIDE SEQUENCE [LARGE SCALE GENOMIC DNA]</scope>
    <source>
        <strain evidence="8 9">CECT 8987</strain>
    </source>
</reference>
<keyword evidence="5 6" id="KW-0472">Membrane</keyword>
<gene>
    <name evidence="8" type="ORF">CRV04_04880</name>
</gene>
<dbReference type="GO" id="GO:0005886">
    <property type="term" value="C:plasma membrane"/>
    <property type="evidence" value="ECO:0007669"/>
    <property type="project" value="UniProtKB-SubCell"/>
</dbReference>
<name>A0A4Q0XQI8_9BACT</name>